<dbReference type="GO" id="GO:0046872">
    <property type="term" value="F:metal ion binding"/>
    <property type="evidence" value="ECO:0007669"/>
    <property type="project" value="UniProtKB-KW"/>
</dbReference>
<dbReference type="InterPro" id="IPR024607">
    <property type="entry name" value="Sulfatase_CS"/>
</dbReference>
<dbReference type="Gene3D" id="3.40.720.10">
    <property type="entry name" value="Alkaline Phosphatase, subunit A"/>
    <property type="match status" value="1"/>
</dbReference>
<dbReference type="GO" id="GO:0008484">
    <property type="term" value="F:sulfuric ester hydrolase activity"/>
    <property type="evidence" value="ECO:0007669"/>
    <property type="project" value="TreeGrafter"/>
</dbReference>
<evidence type="ECO:0000259" key="5">
    <source>
        <dbReference type="Pfam" id="PF00884"/>
    </source>
</evidence>
<evidence type="ECO:0000313" key="6">
    <source>
        <dbReference type="EMBL" id="SKC83609.1"/>
    </source>
</evidence>
<evidence type="ECO:0000256" key="1">
    <source>
        <dbReference type="ARBA" id="ARBA00008779"/>
    </source>
</evidence>
<dbReference type="EMBL" id="FUZT01000010">
    <property type="protein sequence ID" value="SKC83609.1"/>
    <property type="molecule type" value="Genomic_DNA"/>
</dbReference>
<keyword evidence="2" id="KW-0479">Metal-binding</keyword>
<dbReference type="InterPro" id="IPR000917">
    <property type="entry name" value="Sulfatase_N"/>
</dbReference>
<feature type="region of interest" description="Disordered" evidence="4">
    <location>
        <begin position="430"/>
        <end position="452"/>
    </location>
</feature>
<accession>A0A1T5M6V8</accession>
<dbReference type="PANTHER" id="PTHR45953">
    <property type="entry name" value="IDURONATE 2-SULFATASE"/>
    <property type="match status" value="1"/>
</dbReference>
<dbReference type="PROSITE" id="PS00523">
    <property type="entry name" value="SULFATASE_1"/>
    <property type="match status" value="1"/>
</dbReference>
<protein>
    <submittedName>
        <fullName evidence="6">Arylsulfatase A</fullName>
    </submittedName>
</protein>
<sequence>MNIIYIHTHDSGRFLSPYGANVPTDNLLELAKDSIVFRNAYCAGSTCSPSRAALLTGTYPHNNGMYGLAHRGFKLKDYKMHLANYLKEYGYETVLCGVQHEAAGCTESHIAVPIIGYSKNITEDYKKRANEDLVFWDLENAKSAANYIKEAKNKKFFLSFGMFATHRDYPTEIDDTIDERYVSLPYLTFDNEENRKDTAKYHTSAKYADKCIDIVIKALKENGLYDNTLIIFTTDHGIANPFNKCNLLDSGIGVSLIIRNPKQNRQGKVTDSLVSHIDIFPTICDLLGIDRPKWLQGKSLADVLEDEKKEVREEVFAEINYHTSYEPARSIRTKRYKYIKYYDDYNKINYSNIDDSSPKEFLLNNGLKSIKKPMEAFYDLYFDPYERNNLINNKGYKKIIKELKEKLYNWQVETDDPILKKDIPIPKKAKVNKKECISPSSKDRNDYEQLPN</sequence>
<dbReference type="Pfam" id="PF00884">
    <property type="entry name" value="Sulfatase"/>
    <property type="match status" value="1"/>
</dbReference>
<dbReference type="OrthoDB" id="279611at2"/>
<dbReference type="GO" id="GO:0005737">
    <property type="term" value="C:cytoplasm"/>
    <property type="evidence" value="ECO:0007669"/>
    <property type="project" value="TreeGrafter"/>
</dbReference>
<dbReference type="STRING" id="36842.SAMN02194393_03952"/>
<gene>
    <name evidence="6" type="ORF">SAMN02194393_03952</name>
</gene>
<feature type="compositionally biased region" description="Basic and acidic residues" evidence="4">
    <location>
        <begin position="432"/>
        <end position="452"/>
    </location>
</feature>
<reference evidence="6 7" key="1">
    <citation type="submission" date="2017-02" db="EMBL/GenBank/DDBJ databases">
        <authorList>
            <person name="Peterson S.W."/>
        </authorList>
    </citation>
    <scope>NUCLEOTIDE SEQUENCE [LARGE SCALE GENOMIC DNA]</scope>
    <source>
        <strain evidence="6 7">M1</strain>
    </source>
</reference>
<dbReference type="PANTHER" id="PTHR45953:SF1">
    <property type="entry name" value="IDURONATE 2-SULFATASE"/>
    <property type="match status" value="1"/>
</dbReference>
<dbReference type="Proteomes" id="UP000190285">
    <property type="component" value="Unassembled WGS sequence"/>
</dbReference>
<evidence type="ECO:0000256" key="3">
    <source>
        <dbReference type="ARBA" id="ARBA00022801"/>
    </source>
</evidence>
<organism evidence="6 7">
    <name type="scientific">Maledivibacter halophilus</name>
    <dbReference type="NCBI Taxonomy" id="36842"/>
    <lineage>
        <taxon>Bacteria</taxon>
        <taxon>Bacillati</taxon>
        <taxon>Bacillota</taxon>
        <taxon>Clostridia</taxon>
        <taxon>Peptostreptococcales</taxon>
        <taxon>Caminicellaceae</taxon>
        <taxon>Maledivibacter</taxon>
    </lineage>
</organism>
<dbReference type="InterPro" id="IPR017850">
    <property type="entry name" value="Alkaline_phosphatase_core_sf"/>
</dbReference>
<comment type="similarity">
    <text evidence="1">Belongs to the sulfatase family.</text>
</comment>
<dbReference type="RefSeq" id="WP_079494004.1">
    <property type="nucleotide sequence ID" value="NZ_FUZT01000010.1"/>
</dbReference>
<evidence type="ECO:0000313" key="7">
    <source>
        <dbReference type="Proteomes" id="UP000190285"/>
    </source>
</evidence>
<evidence type="ECO:0000256" key="4">
    <source>
        <dbReference type="SAM" id="MobiDB-lite"/>
    </source>
</evidence>
<dbReference type="AlphaFoldDB" id="A0A1T5M6V8"/>
<proteinExistence type="inferred from homology"/>
<dbReference type="SUPFAM" id="SSF53649">
    <property type="entry name" value="Alkaline phosphatase-like"/>
    <property type="match status" value="1"/>
</dbReference>
<dbReference type="CDD" id="cd16027">
    <property type="entry name" value="SGSH"/>
    <property type="match status" value="1"/>
</dbReference>
<evidence type="ECO:0000256" key="2">
    <source>
        <dbReference type="ARBA" id="ARBA00022723"/>
    </source>
</evidence>
<feature type="domain" description="Sulfatase N-terminal" evidence="5">
    <location>
        <begin position="2"/>
        <end position="289"/>
    </location>
</feature>
<keyword evidence="7" id="KW-1185">Reference proteome</keyword>
<name>A0A1T5M6V8_9FIRM</name>
<keyword evidence="3" id="KW-0378">Hydrolase</keyword>